<accession>A0A8B8F607</accession>
<dbReference type="AlphaFoldDB" id="A0A8B8F607"/>
<keyword evidence="1" id="KW-1185">Reference proteome</keyword>
<feature type="non-terminal residue" evidence="2">
    <location>
        <position position="153"/>
    </location>
</feature>
<dbReference type="Proteomes" id="UP000694846">
    <property type="component" value="Unplaced"/>
</dbReference>
<evidence type="ECO:0000313" key="1">
    <source>
        <dbReference type="Proteomes" id="UP000694846"/>
    </source>
</evidence>
<protein>
    <submittedName>
        <fullName evidence="2">Uncharacterized protein LOC112680399</fullName>
    </submittedName>
</protein>
<gene>
    <name evidence="2" type="primary">LOC112680399</name>
</gene>
<organism evidence="1 2">
    <name type="scientific">Sipha flava</name>
    <name type="common">yellow sugarcane aphid</name>
    <dbReference type="NCBI Taxonomy" id="143950"/>
    <lineage>
        <taxon>Eukaryota</taxon>
        <taxon>Metazoa</taxon>
        <taxon>Ecdysozoa</taxon>
        <taxon>Arthropoda</taxon>
        <taxon>Hexapoda</taxon>
        <taxon>Insecta</taxon>
        <taxon>Pterygota</taxon>
        <taxon>Neoptera</taxon>
        <taxon>Paraneoptera</taxon>
        <taxon>Hemiptera</taxon>
        <taxon>Sternorrhyncha</taxon>
        <taxon>Aphidomorpha</taxon>
        <taxon>Aphidoidea</taxon>
        <taxon>Aphididae</taxon>
        <taxon>Sipha</taxon>
    </lineage>
</organism>
<proteinExistence type="predicted"/>
<name>A0A8B8F607_9HEMI</name>
<dbReference type="GeneID" id="112680399"/>
<sequence length="153" mass="17675">MFIYSISLPKMSNKINCNETWLINSYSSLSLNNEYTISNTQIKVKFYNYSLNIYSNKVNDLIFITPETYVMYSTLHLGILSFDSCFNGKWVLSFYDTPSAMDCIETMKSNGIEVTDIQNLLPERMHLKNTIIDTIKNVEFPAFVAKVENSMKN</sequence>
<reference evidence="2" key="1">
    <citation type="submission" date="2025-08" db="UniProtKB">
        <authorList>
            <consortium name="RefSeq"/>
        </authorList>
    </citation>
    <scope>IDENTIFICATION</scope>
    <source>
        <tissue evidence="2">Whole body</tissue>
    </source>
</reference>
<dbReference type="RefSeq" id="XP_025406269.1">
    <property type="nucleotide sequence ID" value="XM_025550484.1"/>
</dbReference>
<dbReference type="OrthoDB" id="6587057at2759"/>
<evidence type="ECO:0000313" key="2">
    <source>
        <dbReference type="RefSeq" id="XP_025406269.1"/>
    </source>
</evidence>